<organism evidence="2 3">
    <name type="scientific">Acanthocheilonema viteae</name>
    <name type="common">Filarial nematode worm</name>
    <name type="synonym">Dipetalonema viteae</name>
    <dbReference type="NCBI Taxonomy" id="6277"/>
    <lineage>
        <taxon>Eukaryota</taxon>
        <taxon>Metazoa</taxon>
        <taxon>Ecdysozoa</taxon>
        <taxon>Nematoda</taxon>
        <taxon>Chromadorea</taxon>
        <taxon>Rhabditida</taxon>
        <taxon>Spirurina</taxon>
        <taxon>Spiruromorpha</taxon>
        <taxon>Filarioidea</taxon>
        <taxon>Onchocercidae</taxon>
        <taxon>Acanthocheilonema</taxon>
    </lineage>
</organism>
<protein>
    <recommendedName>
        <fullName evidence="1">C2 domain-containing protein</fullName>
    </recommendedName>
</protein>
<dbReference type="InterPro" id="IPR000008">
    <property type="entry name" value="C2_dom"/>
</dbReference>
<dbReference type="Proteomes" id="UP000276991">
    <property type="component" value="Unassembled WGS sequence"/>
</dbReference>
<dbReference type="OrthoDB" id="2162143at2759"/>
<dbReference type="Pfam" id="PF24656">
    <property type="entry name" value="CEPT76_peptidase"/>
    <property type="match status" value="1"/>
</dbReference>
<dbReference type="Pfam" id="PF15625">
    <property type="entry name" value="CC2D2AN-C2"/>
    <property type="match status" value="1"/>
</dbReference>
<accession>A0A498SP91</accession>
<feature type="domain" description="C2" evidence="1">
    <location>
        <begin position="332"/>
        <end position="467"/>
    </location>
</feature>
<dbReference type="PROSITE" id="PS50004">
    <property type="entry name" value="C2"/>
    <property type="match status" value="1"/>
</dbReference>
<dbReference type="InterPro" id="IPR035892">
    <property type="entry name" value="C2_domain_sf"/>
</dbReference>
<gene>
    <name evidence="2" type="ORF">NAV_LOCUS8939</name>
</gene>
<sequence>KQIDDQTGMNIEEKLELFDELRHVPVYVLTNSNGNESNNPISKDEIDRINYLQKCSLQLQIEFNNIVVCRTLHRSLDGNFQAYFGQIYNLQVKEIPESVTITIFEKVPKTEARKIAIVGLPLPDEDSVTSERNIVEPMQFASDLIINGMYSSLGSGNHRPCISGELYCNVSWAKQGTFITSKYQRCPIFTLQQQSSNDADNFDLIPKEVRLCSDEWFDNDIRFKALEIRSQQRTGVKKPIPLLNSEIEHPMTTPNYVLNQYNYKTKIDRYRKIGNQYSLMIRNRFYEQAIREQNMKMIQDLVREEPLPKLFGTFDIFPFSSIEIPRKLKPRRQSAIKQKVTSDMEYHLVVNIHSAVNLPEPEQGKLLSFVEVSFQDSLAQTTISNGRNPYWQQTLELKLDRLRTANNDFSAITDSIKIAVYDRLVTKLDADDREPNSVHEQLERRWLGSIFVPLTTVYFSGKIDGCLRLQTPLFLTSYRISNQPAYLKLLISFKPDICPPQIADIKYSSVDENSAIRKKSLEWEQNARSRFAHRRYVSIVQSTTGKRILACRFIRPIKPPVSLSALSSQAVARIACQIVSYIPFTHDSVVSAGFCDVWITADQFLLIGCGVMDEHAILLCCWLLYLGIKSYVLFGKSLPEGSRSAHVMAIVPDGTLILNPSDGNCYKLSDPLSPIKSVGTVACVGNLYANIQKQEHPSQMQFDLNKRSQWLPLFNNDQTDLKSVQPEEIAYFDTDNDALLQLRANLEREIRLKFDQSRLYGIPHWNLLTSR</sequence>
<dbReference type="SUPFAM" id="SSF49562">
    <property type="entry name" value="C2 domain (Calcium/lipid-binding domain, CaLB)"/>
    <property type="match status" value="1"/>
</dbReference>
<dbReference type="GO" id="GO:0035869">
    <property type="term" value="C:ciliary transition zone"/>
    <property type="evidence" value="ECO:0007669"/>
    <property type="project" value="TreeGrafter"/>
</dbReference>
<dbReference type="PANTHER" id="PTHR20837:SF0">
    <property type="entry name" value="COILED-COIL AND C2 DOMAIN-CONTAINING PROTEIN 2A"/>
    <property type="match status" value="1"/>
</dbReference>
<keyword evidence="3" id="KW-1185">Reference proteome</keyword>
<dbReference type="InterPro" id="IPR028928">
    <property type="entry name" value="CC2D2AN-C2"/>
</dbReference>
<dbReference type="InterPro" id="IPR052434">
    <property type="entry name" value="Tectonic-like_complex_comp"/>
</dbReference>
<name>A0A498SP91_ACAVI</name>
<dbReference type="AlphaFoldDB" id="A0A498SP91"/>
<dbReference type="InterPro" id="IPR056290">
    <property type="entry name" value="CEPT76/DRC7_peptidase-like_dom"/>
</dbReference>
<reference evidence="2 3" key="1">
    <citation type="submission" date="2018-08" db="EMBL/GenBank/DDBJ databases">
        <authorList>
            <person name="Laetsch R D."/>
            <person name="Stevens L."/>
            <person name="Kumar S."/>
            <person name="Blaxter L. M."/>
        </authorList>
    </citation>
    <scope>NUCLEOTIDE SEQUENCE [LARGE SCALE GENOMIC DNA]</scope>
</reference>
<feature type="non-terminal residue" evidence="2">
    <location>
        <position position="1"/>
    </location>
</feature>
<dbReference type="Gene3D" id="2.60.40.150">
    <property type="entry name" value="C2 domain"/>
    <property type="match status" value="1"/>
</dbReference>
<dbReference type="SMART" id="SM00239">
    <property type="entry name" value="C2"/>
    <property type="match status" value="1"/>
</dbReference>
<dbReference type="GO" id="GO:1905515">
    <property type="term" value="P:non-motile cilium assembly"/>
    <property type="evidence" value="ECO:0007669"/>
    <property type="project" value="TreeGrafter"/>
</dbReference>
<evidence type="ECO:0000259" key="1">
    <source>
        <dbReference type="PROSITE" id="PS50004"/>
    </source>
</evidence>
<dbReference type="PANTHER" id="PTHR20837">
    <property type="entry name" value="CENTROSOMAL PROTEIN-RELATED"/>
    <property type="match status" value="1"/>
</dbReference>
<dbReference type="EMBL" id="UPTC01003117">
    <property type="protein sequence ID" value="VBB34148.1"/>
    <property type="molecule type" value="Genomic_DNA"/>
</dbReference>
<dbReference type="GO" id="GO:1904491">
    <property type="term" value="P:protein localization to ciliary transition zone"/>
    <property type="evidence" value="ECO:0007669"/>
    <property type="project" value="TreeGrafter"/>
</dbReference>
<dbReference type="STRING" id="6277.A0A498SP91"/>
<evidence type="ECO:0000313" key="2">
    <source>
        <dbReference type="EMBL" id="VBB34148.1"/>
    </source>
</evidence>
<evidence type="ECO:0000313" key="3">
    <source>
        <dbReference type="Proteomes" id="UP000276991"/>
    </source>
</evidence>
<proteinExistence type="predicted"/>
<dbReference type="CDD" id="cd00030">
    <property type="entry name" value="C2"/>
    <property type="match status" value="1"/>
</dbReference>
<dbReference type="Pfam" id="PF00168">
    <property type="entry name" value="C2"/>
    <property type="match status" value="1"/>
</dbReference>